<evidence type="ECO:0000256" key="2">
    <source>
        <dbReference type="ARBA" id="ARBA00007118"/>
    </source>
</evidence>
<evidence type="ECO:0000313" key="9">
    <source>
        <dbReference type="EMBL" id="MBE1237331.1"/>
    </source>
</evidence>
<dbReference type="EMBL" id="JACZHT010000004">
    <property type="protein sequence ID" value="MBE1237331.1"/>
    <property type="molecule type" value="Genomic_DNA"/>
</dbReference>
<evidence type="ECO:0000259" key="8">
    <source>
        <dbReference type="Pfam" id="PF00881"/>
    </source>
</evidence>
<evidence type="ECO:0000256" key="6">
    <source>
        <dbReference type="ARBA" id="ARBA00023002"/>
    </source>
</evidence>
<comment type="caution">
    <text evidence="9">The sequence shown here is derived from an EMBL/GenBank/DDBJ whole genome shotgun (WGS) entry which is preliminary data.</text>
</comment>
<evidence type="ECO:0000313" key="10">
    <source>
        <dbReference type="Proteomes" id="UP000631034"/>
    </source>
</evidence>
<reference evidence="9" key="1">
    <citation type="submission" date="2020-10" db="EMBL/GenBank/DDBJ databases">
        <title>Genome sequence of the unusual species of purple photosynthetic bacteria, Phaeovibrio sulfidiphilus DSM 23193, type strain.</title>
        <authorList>
            <person name="Kyndt J.A."/>
            <person name="Meyer T.E."/>
        </authorList>
    </citation>
    <scope>NUCLEOTIDE SEQUENCE</scope>
    <source>
        <strain evidence="9">DSM 23193</strain>
    </source>
</reference>
<keyword evidence="7" id="KW-0520">NAD</keyword>
<dbReference type="GO" id="GO:0005829">
    <property type="term" value="C:cytosol"/>
    <property type="evidence" value="ECO:0007669"/>
    <property type="project" value="TreeGrafter"/>
</dbReference>
<proteinExistence type="inferred from homology"/>
<dbReference type="InterPro" id="IPR050627">
    <property type="entry name" value="Nitroreductase/BluB"/>
</dbReference>
<dbReference type="PANTHER" id="PTHR23026:SF125">
    <property type="entry name" value="OXYGEN-INSENSITIVE NAD(P)H NITROREDUCTASE"/>
    <property type="match status" value="1"/>
</dbReference>
<keyword evidence="3" id="KW-0285">Flavoprotein</keyword>
<protein>
    <submittedName>
        <fullName evidence="9">NAD(P)H-dependent oxidoreductase</fullName>
    </submittedName>
</protein>
<dbReference type="Pfam" id="PF00881">
    <property type="entry name" value="Nitroreductase"/>
    <property type="match status" value="1"/>
</dbReference>
<dbReference type="Gene3D" id="3.40.109.10">
    <property type="entry name" value="NADH Oxidase"/>
    <property type="match status" value="1"/>
</dbReference>
<keyword evidence="5" id="KW-0521">NADP</keyword>
<sequence length="224" mass="24672">MTPAAEAFKNALGSRFACKVFDPERAVSDADFAAILEAGCMAPSSLGLEPWQFLVIEDRGLRSKIAEVAWGVQRQMPGASRVVMILARKGASLMPDSPYVGKTIMADTQHLSGEPLALRLEKYRDFVTNDFELTGNDRAFFEWACRQCYLAMQNMLMISALMGIDSCPIEGFNKDKLEALMAAEGHLDRETFGIAAMVVFGYQAEGPARPKTRRPVEQVVKVIA</sequence>
<dbReference type="InterPro" id="IPR033878">
    <property type="entry name" value="NfsB-like"/>
</dbReference>
<comment type="similarity">
    <text evidence="2">Belongs to the nitroreductase family.</text>
</comment>
<accession>A0A8J6YPM3</accession>
<evidence type="ECO:0000256" key="1">
    <source>
        <dbReference type="ARBA" id="ARBA00001917"/>
    </source>
</evidence>
<keyword evidence="10" id="KW-1185">Reference proteome</keyword>
<dbReference type="RefSeq" id="WP_192534343.1">
    <property type="nucleotide sequence ID" value="NZ_JACZHT010000004.1"/>
</dbReference>
<evidence type="ECO:0000256" key="7">
    <source>
        <dbReference type="ARBA" id="ARBA00023027"/>
    </source>
</evidence>
<dbReference type="PANTHER" id="PTHR23026">
    <property type="entry name" value="NADPH NITROREDUCTASE"/>
    <property type="match status" value="1"/>
</dbReference>
<dbReference type="GO" id="GO:0046256">
    <property type="term" value="P:2,4,6-trinitrotoluene catabolic process"/>
    <property type="evidence" value="ECO:0007669"/>
    <property type="project" value="TreeGrafter"/>
</dbReference>
<dbReference type="AlphaFoldDB" id="A0A8J6YPM3"/>
<keyword evidence="6" id="KW-0560">Oxidoreductase</keyword>
<dbReference type="InterPro" id="IPR000415">
    <property type="entry name" value="Nitroreductase-like"/>
</dbReference>
<name>A0A8J6YPM3_9PROT</name>
<evidence type="ECO:0000256" key="4">
    <source>
        <dbReference type="ARBA" id="ARBA00022643"/>
    </source>
</evidence>
<dbReference type="CDD" id="cd02149">
    <property type="entry name" value="NfsB-like"/>
    <property type="match status" value="1"/>
</dbReference>
<dbReference type="Proteomes" id="UP000631034">
    <property type="component" value="Unassembled WGS sequence"/>
</dbReference>
<comment type="cofactor">
    <cofactor evidence="1">
        <name>FMN</name>
        <dbReference type="ChEBI" id="CHEBI:58210"/>
    </cofactor>
</comment>
<dbReference type="InterPro" id="IPR029479">
    <property type="entry name" value="Nitroreductase"/>
</dbReference>
<keyword evidence="4" id="KW-0288">FMN</keyword>
<dbReference type="GO" id="GO:0046857">
    <property type="term" value="F:oxidoreductase activity, acting on other nitrogenous compounds as donors, with NAD or NADP as acceptor"/>
    <property type="evidence" value="ECO:0007669"/>
    <property type="project" value="TreeGrafter"/>
</dbReference>
<evidence type="ECO:0000256" key="3">
    <source>
        <dbReference type="ARBA" id="ARBA00022630"/>
    </source>
</evidence>
<feature type="domain" description="Nitroreductase" evidence="8">
    <location>
        <begin position="14"/>
        <end position="202"/>
    </location>
</feature>
<dbReference type="SUPFAM" id="SSF55469">
    <property type="entry name" value="FMN-dependent nitroreductase-like"/>
    <property type="match status" value="1"/>
</dbReference>
<organism evidence="9 10">
    <name type="scientific">Phaeovibrio sulfidiphilus</name>
    <dbReference type="NCBI Taxonomy" id="1220600"/>
    <lineage>
        <taxon>Bacteria</taxon>
        <taxon>Pseudomonadati</taxon>
        <taxon>Pseudomonadota</taxon>
        <taxon>Alphaproteobacteria</taxon>
        <taxon>Rhodospirillales</taxon>
        <taxon>Rhodospirillaceae</taxon>
        <taxon>Phaeovibrio</taxon>
    </lineage>
</organism>
<evidence type="ECO:0000256" key="5">
    <source>
        <dbReference type="ARBA" id="ARBA00022857"/>
    </source>
</evidence>
<gene>
    <name evidence="9" type="ORF">IHV25_06685</name>
</gene>